<dbReference type="SUPFAM" id="SSF55961">
    <property type="entry name" value="Bet v1-like"/>
    <property type="match status" value="1"/>
</dbReference>
<dbReference type="RefSeq" id="WP_152647117.1">
    <property type="nucleotide sequence ID" value="NZ_CP059734.1"/>
</dbReference>
<reference evidence="1 2" key="2">
    <citation type="journal article" date="2022" name="Mar. Drugs">
        <title>Bioassay-Guided Fractionation Leads to the Detection of Cholic Acid Generated by the Rare Thalassomonas sp.</title>
        <authorList>
            <person name="Pheiffer F."/>
            <person name="Schneider Y.K."/>
            <person name="Hansen E.H."/>
            <person name="Andersen J.H."/>
            <person name="Isaksson J."/>
            <person name="Busche T."/>
            <person name="R C."/>
            <person name="Kalinowski J."/>
            <person name="Zyl L.V."/>
            <person name="Trindade M."/>
        </authorList>
    </citation>
    <scope>NUCLEOTIDE SEQUENCE [LARGE SCALE GENOMIC DNA]</scope>
    <source>
        <strain evidence="1 2">XOM25</strain>
    </source>
</reference>
<evidence type="ECO:0000313" key="1">
    <source>
        <dbReference type="EMBL" id="WDE08804.1"/>
    </source>
</evidence>
<evidence type="ECO:0008006" key="3">
    <source>
        <dbReference type="Google" id="ProtNLM"/>
    </source>
</evidence>
<dbReference type="KEGG" id="tvd:SG34_033465"/>
<sequence>MLTDNSLPARNIMNKAKLVTSLCALSILLSGNLYANYHEKQEKSGFTHISGANFSKENAVTISRSGSFEIDIAPDKALPLFTGPGERLWVPGWDPVILSGDGFEPDTVFLTEHGGKTTYWQVLNYDKQTRHARYHRINPDSDTGTVDVLLKANGKGGSTVHVTYKLTALTPMGNKKLLRHYDQTSYAKMMVEWRDLIVAHMDKISQHL</sequence>
<dbReference type="EMBL" id="CP059734">
    <property type="protein sequence ID" value="WDE08804.1"/>
    <property type="molecule type" value="Genomic_DNA"/>
</dbReference>
<reference evidence="1 2" key="1">
    <citation type="journal article" date="2015" name="Genome Announc.">
        <title>Draft Genome Sequences of Marine Isolates of Thalassomonas viridans and Thalassomonas actiniarum.</title>
        <authorList>
            <person name="Olonade I."/>
            <person name="van Zyl L.J."/>
            <person name="Trindade M."/>
        </authorList>
    </citation>
    <scope>NUCLEOTIDE SEQUENCE [LARGE SCALE GENOMIC DNA]</scope>
    <source>
        <strain evidence="1 2">XOM25</strain>
    </source>
</reference>
<evidence type="ECO:0000313" key="2">
    <source>
        <dbReference type="Proteomes" id="UP000032352"/>
    </source>
</evidence>
<dbReference type="AlphaFoldDB" id="A0AAF0CEM9"/>
<organism evidence="1 2">
    <name type="scientific">Thalassomonas viridans</name>
    <dbReference type="NCBI Taxonomy" id="137584"/>
    <lineage>
        <taxon>Bacteria</taxon>
        <taxon>Pseudomonadati</taxon>
        <taxon>Pseudomonadota</taxon>
        <taxon>Gammaproteobacteria</taxon>
        <taxon>Alteromonadales</taxon>
        <taxon>Colwelliaceae</taxon>
        <taxon>Thalassomonas</taxon>
    </lineage>
</organism>
<keyword evidence="2" id="KW-1185">Reference proteome</keyword>
<protein>
    <recommendedName>
        <fullName evidence="3">SRPBCC family protein</fullName>
    </recommendedName>
</protein>
<gene>
    <name evidence="1" type="ORF">SG34_033465</name>
</gene>
<dbReference type="Proteomes" id="UP000032352">
    <property type="component" value="Chromosome pTvir"/>
</dbReference>
<accession>A0AAF0CEM9</accession>
<proteinExistence type="predicted"/>
<name>A0AAF0CEM9_9GAMM</name>